<dbReference type="AlphaFoldDB" id="A0A015YEQ7"/>
<gene>
    <name evidence="2" type="ORF">M076_1871</name>
</gene>
<reference evidence="2 3" key="1">
    <citation type="submission" date="2014-02" db="EMBL/GenBank/DDBJ databases">
        <authorList>
            <person name="Sears C."/>
            <person name="Carroll K."/>
            <person name="Sack B.R."/>
            <person name="Qadri F."/>
            <person name="Myers L.L."/>
            <person name="Chung G.-T."/>
            <person name="Escheverria P."/>
            <person name="Fraser C.M."/>
            <person name="Sadzewicz L."/>
            <person name="Shefchek K.A."/>
            <person name="Tallon L."/>
            <person name="Das S.P."/>
            <person name="Daugherty S."/>
            <person name="Mongodin E.F."/>
        </authorList>
    </citation>
    <scope>NUCLEOTIDE SEQUENCE [LARGE SCALE GENOMIC DNA]</scope>
    <source>
        <strain evidence="2 3">2-F-2 #4</strain>
    </source>
</reference>
<keyword evidence="1" id="KW-0812">Transmembrane</keyword>
<evidence type="ECO:0000313" key="3">
    <source>
        <dbReference type="Proteomes" id="UP000022272"/>
    </source>
</evidence>
<protein>
    <submittedName>
        <fullName evidence="2">Uncharacterized protein</fullName>
    </submittedName>
</protein>
<feature type="transmembrane region" description="Helical" evidence="1">
    <location>
        <begin position="26"/>
        <end position="44"/>
    </location>
</feature>
<evidence type="ECO:0000313" key="2">
    <source>
        <dbReference type="EMBL" id="EXZ44965.1"/>
    </source>
</evidence>
<dbReference type="EMBL" id="JGDM01000045">
    <property type="protein sequence ID" value="EXZ44965.1"/>
    <property type="molecule type" value="Genomic_DNA"/>
</dbReference>
<dbReference type="Proteomes" id="UP000022272">
    <property type="component" value="Unassembled WGS sequence"/>
</dbReference>
<organism evidence="2 3">
    <name type="scientific">Bacteroides fragilis str. 2-F-2 #4</name>
    <dbReference type="NCBI Taxonomy" id="1339280"/>
    <lineage>
        <taxon>Bacteria</taxon>
        <taxon>Pseudomonadati</taxon>
        <taxon>Bacteroidota</taxon>
        <taxon>Bacteroidia</taxon>
        <taxon>Bacteroidales</taxon>
        <taxon>Bacteroidaceae</taxon>
        <taxon>Bacteroides</taxon>
    </lineage>
</organism>
<keyword evidence="1" id="KW-1133">Transmembrane helix</keyword>
<sequence length="45" mass="5258">MQSIVKKSFETLSFILCEICSDKHEIILNHLYALYILSLPIVIFM</sequence>
<comment type="caution">
    <text evidence="2">The sequence shown here is derived from an EMBL/GenBank/DDBJ whole genome shotgun (WGS) entry which is preliminary data.</text>
</comment>
<accession>A0A015YEQ7</accession>
<keyword evidence="1" id="KW-0472">Membrane</keyword>
<dbReference type="PATRIC" id="fig|1339280.3.peg.1800"/>
<name>A0A015YEQ7_BACFG</name>
<evidence type="ECO:0000256" key="1">
    <source>
        <dbReference type="SAM" id="Phobius"/>
    </source>
</evidence>
<proteinExistence type="predicted"/>